<dbReference type="Proteomes" id="UP001049176">
    <property type="component" value="Chromosome 4"/>
</dbReference>
<protein>
    <submittedName>
        <fullName evidence="1">Uncharacterized protein</fullName>
    </submittedName>
</protein>
<sequence length="70" mass="7920">MALGDGESCKVVLVRTVRDAHDLNRPGTLIVMKTVSKKYMREFDLFVIVYEKDKEHSVLTELPETLSLPG</sequence>
<organism evidence="1 2">
    <name type="scientific">Marasmius oreades</name>
    <name type="common">fairy-ring Marasmius</name>
    <dbReference type="NCBI Taxonomy" id="181124"/>
    <lineage>
        <taxon>Eukaryota</taxon>
        <taxon>Fungi</taxon>
        <taxon>Dikarya</taxon>
        <taxon>Basidiomycota</taxon>
        <taxon>Agaricomycotina</taxon>
        <taxon>Agaricomycetes</taxon>
        <taxon>Agaricomycetidae</taxon>
        <taxon>Agaricales</taxon>
        <taxon>Marasmiineae</taxon>
        <taxon>Marasmiaceae</taxon>
        <taxon>Marasmius</taxon>
    </lineage>
</organism>
<dbReference type="GeneID" id="66076142"/>
<keyword evidence="2" id="KW-1185">Reference proteome</keyword>
<dbReference type="AlphaFoldDB" id="A0A9P7S1L4"/>
<reference evidence="1" key="1">
    <citation type="journal article" date="2021" name="Genome Biol. Evol.">
        <title>The assembled and annotated genome of the fairy-ring fungus Marasmius oreades.</title>
        <authorList>
            <person name="Hiltunen M."/>
            <person name="Ament-Velasquez S.L."/>
            <person name="Johannesson H."/>
        </authorList>
    </citation>
    <scope>NUCLEOTIDE SEQUENCE</scope>
    <source>
        <strain evidence="1">03SP1</strain>
    </source>
</reference>
<dbReference type="EMBL" id="CM032184">
    <property type="protein sequence ID" value="KAG7093385.1"/>
    <property type="molecule type" value="Genomic_DNA"/>
</dbReference>
<dbReference type="RefSeq" id="XP_043009855.1">
    <property type="nucleotide sequence ID" value="XM_043151775.1"/>
</dbReference>
<gene>
    <name evidence="1" type="ORF">E1B28_007066</name>
</gene>
<evidence type="ECO:0000313" key="2">
    <source>
        <dbReference type="Proteomes" id="UP001049176"/>
    </source>
</evidence>
<proteinExistence type="predicted"/>
<comment type="caution">
    <text evidence="1">The sequence shown here is derived from an EMBL/GenBank/DDBJ whole genome shotgun (WGS) entry which is preliminary data.</text>
</comment>
<evidence type="ECO:0000313" key="1">
    <source>
        <dbReference type="EMBL" id="KAG7093385.1"/>
    </source>
</evidence>
<dbReference type="OrthoDB" id="10252171at2759"/>
<accession>A0A9P7S1L4</accession>
<dbReference type="KEGG" id="more:E1B28_007066"/>
<name>A0A9P7S1L4_9AGAR</name>